<evidence type="ECO:0000256" key="4">
    <source>
        <dbReference type="ARBA" id="ARBA00022833"/>
    </source>
</evidence>
<dbReference type="GO" id="GO:0046872">
    <property type="term" value="F:metal ion binding"/>
    <property type="evidence" value="ECO:0007669"/>
    <property type="project" value="UniProtKB-KW"/>
</dbReference>
<evidence type="ECO:0000313" key="12">
    <source>
        <dbReference type="Proteomes" id="UP000582974"/>
    </source>
</evidence>
<dbReference type="EMBL" id="JACCKD010000002">
    <property type="protein sequence ID" value="MBA0124971.1"/>
    <property type="molecule type" value="Genomic_DNA"/>
</dbReference>
<evidence type="ECO:0000259" key="10">
    <source>
        <dbReference type="Pfam" id="PF12323"/>
    </source>
</evidence>
<keyword evidence="5" id="KW-0238">DNA-binding</keyword>
<evidence type="ECO:0000256" key="3">
    <source>
        <dbReference type="ARBA" id="ARBA00022723"/>
    </source>
</evidence>
<sequence length="293" mass="32466">MTRHTTFRYCLDPTVDQRAVLARHAGAARFAFNQCLRLHLQARKQRRDESVMVPWTGFDLINGLNALVVAATSDGREVARVSAPPKALAAGMNKQRRLARAVTRKQKGSKNRRKAAARLGRHHARVRNIRQHFLHQVTGELVKTHDRLVLEDLNVSGMLANPRLARSISDAGWTELARLLAYKQAWRQGDVVVADRWFASSKSCSGCGTVRASMGLDERTYHCETCTLILDRDLNAAINLAIWAEKDHAQVRDHQAGGPVTNAHRQERSGRHPGDGETSLDDVGTDAQPAPAA</sequence>
<evidence type="ECO:0000256" key="1">
    <source>
        <dbReference type="ARBA" id="ARBA00008761"/>
    </source>
</evidence>
<evidence type="ECO:0000256" key="7">
    <source>
        <dbReference type="SAM" id="MobiDB-lite"/>
    </source>
</evidence>
<evidence type="ECO:0000259" key="8">
    <source>
        <dbReference type="Pfam" id="PF01385"/>
    </source>
</evidence>
<dbReference type="AlphaFoldDB" id="A0A838A8U6"/>
<evidence type="ECO:0000256" key="2">
    <source>
        <dbReference type="ARBA" id="ARBA00022578"/>
    </source>
</evidence>
<dbReference type="Pfam" id="PF07282">
    <property type="entry name" value="Cas12f1-like_TNB"/>
    <property type="match status" value="1"/>
</dbReference>
<feature type="compositionally biased region" description="Basic and acidic residues" evidence="7">
    <location>
        <begin position="264"/>
        <end position="275"/>
    </location>
</feature>
<keyword evidence="12" id="KW-1185">Reference proteome</keyword>
<dbReference type="GO" id="GO:0032196">
    <property type="term" value="P:transposition"/>
    <property type="evidence" value="ECO:0007669"/>
    <property type="project" value="UniProtKB-KW"/>
</dbReference>
<dbReference type="Proteomes" id="UP000582974">
    <property type="component" value="Unassembled WGS sequence"/>
</dbReference>
<comment type="similarity">
    <text evidence="1">In the C-terminal section; belongs to the transposase 35 family.</text>
</comment>
<dbReference type="InterPro" id="IPR010095">
    <property type="entry name" value="Cas12f1-like_TNB"/>
</dbReference>
<protein>
    <submittedName>
        <fullName evidence="11">Transposase</fullName>
    </submittedName>
</protein>
<name>A0A838A8U6_9PSEU</name>
<dbReference type="InterPro" id="IPR001959">
    <property type="entry name" value="Transposase"/>
</dbReference>
<keyword evidence="2" id="KW-0815">Transposition</keyword>
<gene>
    <name evidence="11" type="ORF">H0B56_05385</name>
</gene>
<dbReference type="GO" id="GO:0006310">
    <property type="term" value="P:DNA recombination"/>
    <property type="evidence" value="ECO:0007669"/>
    <property type="project" value="UniProtKB-KW"/>
</dbReference>
<evidence type="ECO:0000256" key="6">
    <source>
        <dbReference type="ARBA" id="ARBA00023172"/>
    </source>
</evidence>
<comment type="caution">
    <text evidence="11">The sequence shown here is derived from an EMBL/GenBank/DDBJ whole genome shotgun (WGS) entry which is preliminary data.</text>
</comment>
<dbReference type="InterPro" id="IPR021027">
    <property type="entry name" value="Transposase_put_HTH"/>
</dbReference>
<dbReference type="Pfam" id="PF01385">
    <property type="entry name" value="OrfB_IS605"/>
    <property type="match status" value="1"/>
</dbReference>
<keyword evidence="4" id="KW-0862">Zinc</keyword>
<organism evidence="11 12">
    <name type="scientific">Haloechinothrix aidingensis</name>
    <dbReference type="NCBI Taxonomy" id="2752311"/>
    <lineage>
        <taxon>Bacteria</taxon>
        <taxon>Bacillati</taxon>
        <taxon>Actinomycetota</taxon>
        <taxon>Actinomycetes</taxon>
        <taxon>Pseudonocardiales</taxon>
        <taxon>Pseudonocardiaceae</taxon>
        <taxon>Haloechinothrix</taxon>
    </lineage>
</organism>
<feature type="domain" description="Cas12f1-like TNB" evidence="9">
    <location>
        <begin position="173"/>
        <end position="240"/>
    </location>
</feature>
<feature type="domain" description="Probable transposase IS891/IS1136/IS1341" evidence="8">
    <location>
        <begin position="63"/>
        <end position="159"/>
    </location>
</feature>
<evidence type="ECO:0000313" key="11">
    <source>
        <dbReference type="EMBL" id="MBA0124971.1"/>
    </source>
</evidence>
<proteinExistence type="inferred from homology"/>
<dbReference type="RefSeq" id="WP_180891832.1">
    <property type="nucleotide sequence ID" value="NZ_JACCKD010000002.1"/>
</dbReference>
<keyword evidence="6" id="KW-0233">DNA recombination</keyword>
<feature type="domain" description="Transposase putative helix-turn-helix" evidence="10">
    <location>
        <begin position="1"/>
        <end position="47"/>
    </location>
</feature>
<reference evidence="11 12" key="1">
    <citation type="submission" date="2020-07" db="EMBL/GenBank/DDBJ databases">
        <title>Genome of Haloechinothrix sp.</title>
        <authorList>
            <person name="Tang S.-K."/>
            <person name="Yang L."/>
            <person name="Zhu W.-Y."/>
        </authorList>
    </citation>
    <scope>NUCLEOTIDE SEQUENCE [LARGE SCALE GENOMIC DNA]</scope>
    <source>
        <strain evidence="11 12">YIM 98757</strain>
    </source>
</reference>
<keyword evidence="3" id="KW-0479">Metal-binding</keyword>
<dbReference type="NCBIfam" id="NF040570">
    <property type="entry name" value="guided_TnpB"/>
    <property type="match status" value="1"/>
</dbReference>
<evidence type="ECO:0000256" key="5">
    <source>
        <dbReference type="ARBA" id="ARBA00023125"/>
    </source>
</evidence>
<evidence type="ECO:0000259" key="9">
    <source>
        <dbReference type="Pfam" id="PF07282"/>
    </source>
</evidence>
<accession>A0A838A8U6</accession>
<dbReference type="Pfam" id="PF12323">
    <property type="entry name" value="HTH_OrfB_IS605"/>
    <property type="match status" value="1"/>
</dbReference>
<dbReference type="GO" id="GO:0003677">
    <property type="term" value="F:DNA binding"/>
    <property type="evidence" value="ECO:0007669"/>
    <property type="project" value="UniProtKB-KW"/>
</dbReference>
<feature type="region of interest" description="Disordered" evidence="7">
    <location>
        <begin position="255"/>
        <end position="293"/>
    </location>
</feature>